<evidence type="ECO:0000259" key="3">
    <source>
        <dbReference type="SMART" id="SM00903"/>
    </source>
</evidence>
<dbReference type="Gene3D" id="2.30.110.10">
    <property type="entry name" value="Electron Transport, Fmn-binding Protein, Chain A"/>
    <property type="match status" value="1"/>
</dbReference>
<dbReference type="PANTHER" id="PTHR30466:SF11">
    <property type="entry name" value="FLAVIN-DEPENDENT MONOOXYGENASE, REDUCTASE SUBUNIT HSAB"/>
    <property type="match status" value="1"/>
</dbReference>
<dbReference type="SUPFAM" id="SSF50475">
    <property type="entry name" value="FMN-binding split barrel"/>
    <property type="match status" value="1"/>
</dbReference>
<dbReference type="RefSeq" id="WP_188256841.1">
    <property type="nucleotide sequence ID" value="NZ_JABVCF010000013.1"/>
</dbReference>
<dbReference type="PANTHER" id="PTHR30466">
    <property type="entry name" value="FLAVIN REDUCTASE"/>
    <property type="match status" value="1"/>
</dbReference>
<evidence type="ECO:0000313" key="4">
    <source>
        <dbReference type="EMBL" id="MBS3651276.1"/>
    </source>
</evidence>
<comment type="caution">
    <text evidence="4">The sequence shown here is derived from an EMBL/GenBank/DDBJ whole genome shotgun (WGS) entry which is preliminary data.</text>
</comment>
<feature type="domain" description="Flavin reductase like" evidence="3">
    <location>
        <begin position="22"/>
        <end position="166"/>
    </location>
</feature>
<dbReference type="SMART" id="SM00903">
    <property type="entry name" value="Flavin_Reduct"/>
    <property type="match status" value="1"/>
</dbReference>
<dbReference type="AlphaFoldDB" id="A0A942IB66"/>
<dbReference type="EMBL" id="JAGWCR010000013">
    <property type="protein sequence ID" value="MBS3651276.1"/>
    <property type="molecule type" value="Genomic_DNA"/>
</dbReference>
<dbReference type="Pfam" id="PF01613">
    <property type="entry name" value="Flavin_Reduct"/>
    <property type="match status" value="1"/>
</dbReference>
<organism evidence="4 5">
    <name type="scientific">Pseudaminobacter soli</name>
    <name type="common">ex Zhang et al. 2022</name>
    <dbReference type="NCBI Taxonomy" id="2831468"/>
    <lineage>
        <taxon>Bacteria</taxon>
        <taxon>Pseudomonadati</taxon>
        <taxon>Pseudomonadota</taxon>
        <taxon>Alphaproteobacteria</taxon>
        <taxon>Hyphomicrobiales</taxon>
        <taxon>Phyllobacteriaceae</taxon>
        <taxon>Pseudaminobacter</taxon>
    </lineage>
</organism>
<dbReference type="InterPro" id="IPR002563">
    <property type="entry name" value="Flavin_Rdtase-like_dom"/>
</dbReference>
<gene>
    <name evidence="4" type="ORF">KEU06_21930</name>
</gene>
<dbReference type="GO" id="GO:0042602">
    <property type="term" value="F:riboflavin reductase (NADPH) activity"/>
    <property type="evidence" value="ECO:0007669"/>
    <property type="project" value="TreeGrafter"/>
</dbReference>
<reference evidence="4" key="1">
    <citation type="submission" date="2021-04" db="EMBL/GenBank/DDBJ databases">
        <title>Pseudaminobacter soli sp. nov., isolated from paddy soil contaminated by heavy metals.</title>
        <authorList>
            <person name="Zhang K."/>
        </authorList>
    </citation>
    <scope>NUCLEOTIDE SEQUENCE</scope>
    <source>
        <strain evidence="4">19-2017</strain>
    </source>
</reference>
<dbReference type="Proteomes" id="UP000680348">
    <property type="component" value="Unassembled WGS sequence"/>
</dbReference>
<name>A0A942IB66_9HYPH</name>
<dbReference type="GO" id="GO:0010181">
    <property type="term" value="F:FMN binding"/>
    <property type="evidence" value="ECO:0007669"/>
    <property type="project" value="InterPro"/>
</dbReference>
<evidence type="ECO:0000256" key="1">
    <source>
        <dbReference type="ARBA" id="ARBA00008898"/>
    </source>
</evidence>
<proteinExistence type="inferred from homology"/>
<comment type="similarity">
    <text evidence="1">Belongs to the non-flavoprotein flavin reductase family.</text>
</comment>
<keyword evidence="5" id="KW-1185">Reference proteome</keyword>
<dbReference type="InterPro" id="IPR012349">
    <property type="entry name" value="Split_barrel_FMN-bd"/>
</dbReference>
<keyword evidence="2" id="KW-0560">Oxidoreductase</keyword>
<evidence type="ECO:0000256" key="2">
    <source>
        <dbReference type="ARBA" id="ARBA00023002"/>
    </source>
</evidence>
<accession>A0A942IB66</accession>
<evidence type="ECO:0000313" key="5">
    <source>
        <dbReference type="Proteomes" id="UP000680348"/>
    </source>
</evidence>
<sequence length="166" mass="17381">MNAENSTDKTIDGKSFWRAIGVRAVGAAVVTAADAEGPAGFLALSATHLSADPPLMMVSIGASTSALKQVANGHHFAINYLAKGQEQLADSFGGRGELKGADRFRSGNWGVLATGAPILLDGVGSLDCRLEETIERHGTVIAIGRLVDFSSHSEREPLLSFGGRYI</sequence>
<dbReference type="InterPro" id="IPR050268">
    <property type="entry name" value="NADH-dep_flavin_reductase"/>
</dbReference>
<protein>
    <submittedName>
        <fullName evidence="4">Flavin reductase</fullName>
    </submittedName>
</protein>